<dbReference type="Gene3D" id="3.90.1150.10">
    <property type="entry name" value="Aspartate Aminotransferase, domain 1"/>
    <property type="match status" value="1"/>
</dbReference>
<protein>
    <recommendedName>
        <fullName evidence="7">Glutamate pyruvate transaminase</fullName>
    </recommendedName>
    <alternativeName>
        <fullName evidence="8">Glutamic--alanine transaminase</fullName>
    </alternativeName>
    <alternativeName>
        <fullName evidence="9">Glutamic--pyruvic transaminase</fullName>
    </alternativeName>
</protein>
<keyword evidence="4" id="KW-0808">Transferase</keyword>
<keyword evidence="3" id="KW-0032">Aminotransferase</keyword>
<comment type="caution">
    <text evidence="11">The sequence shown here is derived from an EMBL/GenBank/DDBJ whole genome shotgun (WGS) entry which is preliminary data.</text>
</comment>
<keyword evidence="12" id="KW-1185">Reference proteome</keyword>
<evidence type="ECO:0000256" key="1">
    <source>
        <dbReference type="ARBA" id="ARBA00001933"/>
    </source>
</evidence>
<dbReference type="InterPro" id="IPR045088">
    <property type="entry name" value="ALAT1/2-like"/>
</dbReference>
<name>A0A9P4U295_9PEZI</name>
<organism evidence="11 12">
    <name type="scientific">Tothia fuscella</name>
    <dbReference type="NCBI Taxonomy" id="1048955"/>
    <lineage>
        <taxon>Eukaryota</taxon>
        <taxon>Fungi</taxon>
        <taxon>Dikarya</taxon>
        <taxon>Ascomycota</taxon>
        <taxon>Pezizomycotina</taxon>
        <taxon>Dothideomycetes</taxon>
        <taxon>Pleosporomycetidae</taxon>
        <taxon>Venturiales</taxon>
        <taxon>Cylindrosympodiaceae</taxon>
        <taxon>Tothia</taxon>
    </lineage>
</organism>
<evidence type="ECO:0000256" key="2">
    <source>
        <dbReference type="ARBA" id="ARBA00011738"/>
    </source>
</evidence>
<evidence type="ECO:0000256" key="4">
    <source>
        <dbReference type="ARBA" id="ARBA00022679"/>
    </source>
</evidence>
<comment type="similarity">
    <text evidence="6">Belongs to the class-I pyridoxal-phosphate-dependent aminotransferase family. Alanine aminotransferase subfamily.</text>
</comment>
<dbReference type="Gene3D" id="1.10.287.1970">
    <property type="match status" value="1"/>
</dbReference>
<evidence type="ECO:0000256" key="7">
    <source>
        <dbReference type="ARBA" id="ARBA00077894"/>
    </source>
</evidence>
<proteinExistence type="inferred from homology"/>
<dbReference type="GO" id="GO:0008483">
    <property type="term" value="F:transaminase activity"/>
    <property type="evidence" value="ECO:0007669"/>
    <property type="project" value="UniProtKB-KW"/>
</dbReference>
<dbReference type="FunFam" id="1.10.287.1970:FF:000001">
    <property type="entry name" value="Alanine aminotransferase 2"/>
    <property type="match status" value="1"/>
</dbReference>
<dbReference type="CDD" id="cd00609">
    <property type="entry name" value="AAT_like"/>
    <property type="match status" value="1"/>
</dbReference>
<comment type="subunit">
    <text evidence="2">Homodimer.</text>
</comment>
<dbReference type="PANTHER" id="PTHR11751">
    <property type="entry name" value="ALANINE AMINOTRANSFERASE"/>
    <property type="match status" value="1"/>
</dbReference>
<dbReference type="Proteomes" id="UP000800235">
    <property type="component" value="Unassembled WGS sequence"/>
</dbReference>
<evidence type="ECO:0000256" key="3">
    <source>
        <dbReference type="ARBA" id="ARBA00022576"/>
    </source>
</evidence>
<dbReference type="Pfam" id="PF00155">
    <property type="entry name" value="Aminotran_1_2"/>
    <property type="match status" value="1"/>
</dbReference>
<dbReference type="GO" id="GO:0030170">
    <property type="term" value="F:pyridoxal phosphate binding"/>
    <property type="evidence" value="ECO:0007669"/>
    <property type="project" value="InterPro"/>
</dbReference>
<dbReference type="EMBL" id="MU007017">
    <property type="protein sequence ID" value="KAF2434331.1"/>
    <property type="molecule type" value="Genomic_DNA"/>
</dbReference>
<dbReference type="SUPFAM" id="SSF53383">
    <property type="entry name" value="PLP-dependent transferases"/>
    <property type="match status" value="1"/>
</dbReference>
<evidence type="ECO:0000256" key="5">
    <source>
        <dbReference type="ARBA" id="ARBA00022898"/>
    </source>
</evidence>
<keyword evidence="5" id="KW-0663">Pyridoxal phosphate</keyword>
<feature type="domain" description="Aminotransferase class I/classII large" evidence="10">
    <location>
        <begin position="102"/>
        <end position="469"/>
    </location>
</feature>
<evidence type="ECO:0000313" key="12">
    <source>
        <dbReference type="Proteomes" id="UP000800235"/>
    </source>
</evidence>
<dbReference type="InterPro" id="IPR015424">
    <property type="entry name" value="PyrdxlP-dep_Trfase"/>
</dbReference>
<comment type="cofactor">
    <cofactor evidence="1">
        <name>pyridoxal 5'-phosphate</name>
        <dbReference type="ChEBI" id="CHEBI:597326"/>
    </cofactor>
</comment>
<dbReference type="AlphaFoldDB" id="A0A9P4U295"/>
<dbReference type="FunFam" id="3.40.640.10:FF:000012">
    <property type="entry name" value="alanine aminotransferase 2"/>
    <property type="match status" value="1"/>
</dbReference>
<dbReference type="FunFam" id="3.90.1150.10:FF:000010">
    <property type="entry name" value="Alanine aminotransferase 2"/>
    <property type="match status" value="1"/>
</dbReference>
<dbReference type="InterPro" id="IPR015422">
    <property type="entry name" value="PyrdxlP-dep_Trfase_small"/>
</dbReference>
<dbReference type="PANTHER" id="PTHR11751:SF29">
    <property type="entry name" value="ALANINE TRANSAMINASE"/>
    <property type="match status" value="1"/>
</dbReference>
<gene>
    <name evidence="11" type="ORF">EJ08DRAFT_582620</name>
</gene>
<evidence type="ECO:0000313" key="11">
    <source>
        <dbReference type="EMBL" id="KAF2434331.1"/>
    </source>
</evidence>
<evidence type="ECO:0000256" key="6">
    <source>
        <dbReference type="ARBA" id="ARBA00025785"/>
    </source>
</evidence>
<dbReference type="Gene3D" id="3.40.640.10">
    <property type="entry name" value="Type I PLP-dependent aspartate aminotransferase-like (Major domain)"/>
    <property type="match status" value="1"/>
</dbReference>
<dbReference type="InterPro" id="IPR015421">
    <property type="entry name" value="PyrdxlP-dep_Trfase_major"/>
</dbReference>
<reference evidence="11" key="1">
    <citation type="journal article" date="2020" name="Stud. Mycol.">
        <title>101 Dothideomycetes genomes: a test case for predicting lifestyles and emergence of pathogens.</title>
        <authorList>
            <person name="Haridas S."/>
            <person name="Albert R."/>
            <person name="Binder M."/>
            <person name="Bloem J."/>
            <person name="Labutti K."/>
            <person name="Salamov A."/>
            <person name="Andreopoulos B."/>
            <person name="Baker S."/>
            <person name="Barry K."/>
            <person name="Bills G."/>
            <person name="Bluhm B."/>
            <person name="Cannon C."/>
            <person name="Castanera R."/>
            <person name="Culley D."/>
            <person name="Daum C."/>
            <person name="Ezra D."/>
            <person name="Gonzalez J."/>
            <person name="Henrissat B."/>
            <person name="Kuo A."/>
            <person name="Liang C."/>
            <person name="Lipzen A."/>
            <person name="Lutzoni F."/>
            <person name="Magnuson J."/>
            <person name="Mondo S."/>
            <person name="Nolan M."/>
            <person name="Ohm R."/>
            <person name="Pangilinan J."/>
            <person name="Park H.-J."/>
            <person name="Ramirez L."/>
            <person name="Alfaro M."/>
            <person name="Sun H."/>
            <person name="Tritt A."/>
            <person name="Yoshinaga Y."/>
            <person name="Zwiers L.-H."/>
            <person name="Turgeon B."/>
            <person name="Goodwin S."/>
            <person name="Spatafora J."/>
            <person name="Crous P."/>
            <person name="Grigoriev I."/>
        </authorList>
    </citation>
    <scope>NUCLEOTIDE SEQUENCE</scope>
    <source>
        <strain evidence="11">CBS 130266</strain>
    </source>
</reference>
<dbReference type="OrthoDB" id="1732682at2759"/>
<sequence length="488" mass="53857">MSTTTQLRSLNIDNINPHVKTAEYAVRGLLAIKSEEYRATLKDGKGSDLPFDTVISANIGNPQQLDQKPITFFRQVASLLENPQLLEHEDVLTGSLGYKKDVVERAKWLLSEVNSVGAYSQSMGAPGIRGSVAKFIERRDGYPSDPSLIYLSAGASSGVNTLLHIICATPNTGVLVPIPQYPLYTASLAVLNAKCVPYNLDEEKAWGTNLDVIKASLAKAKEEGIDTRAIVIINPGNPTGASLSEQEIKDVITFAAENKLVVMADEVYQTNIFIGKFHSFKKILRDLQKETPGKYDNVELASLHSISKGMVGECGHRGGYYELVGFDKDVVAQIYKFVSIQLCPPVIGQCIVEMMTHPPVEGEESYELYRREYDNIFEGLKKRATALYEAFREMEGVKCQEPAGSMYLFPTITLSQKAIDAAKADDKAPDEFYCLKLLDATGVCLVPGSGFGQKDGSYHFRTTFLAPGTDWVGRITKFHKEFMAEYKD</sequence>
<evidence type="ECO:0000259" key="10">
    <source>
        <dbReference type="Pfam" id="PF00155"/>
    </source>
</evidence>
<evidence type="ECO:0000256" key="9">
    <source>
        <dbReference type="ARBA" id="ARBA00080525"/>
    </source>
</evidence>
<evidence type="ECO:0000256" key="8">
    <source>
        <dbReference type="ARBA" id="ARBA00078532"/>
    </source>
</evidence>
<dbReference type="InterPro" id="IPR004839">
    <property type="entry name" value="Aminotransferase_I/II_large"/>
</dbReference>
<accession>A0A9P4U295</accession>